<feature type="compositionally biased region" description="Basic and acidic residues" evidence="3">
    <location>
        <begin position="9"/>
        <end position="19"/>
    </location>
</feature>
<reference evidence="7" key="1">
    <citation type="journal article" date="2017" name="Plant J.">
        <title>The pomegranate (Punica granatum L.) genome and the genomics of punicalagin biosynthesis.</title>
        <authorList>
            <person name="Qin G."/>
            <person name="Xu C."/>
            <person name="Ming R."/>
            <person name="Tang H."/>
            <person name="Guyot R."/>
            <person name="Kramer E.M."/>
            <person name="Hu Y."/>
            <person name="Yi X."/>
            <person name="Qi Y."/>
            <person name="Xu X."/>
            <person name="Gao Z."/>
            <person name="Pan H."/>
            <person name="Jian J."/>
            <person name="Tian Y."/>
            <person name="Yue Z."/>
            <person name="Xu Y."/>
        </authorList>
    </citation>
    <scope>NUCLEOTIDE SEQUENCE [LARGE SCALE GENOMIC DNA]</scope>
    <source>
        <strain evidence="7">cv. Dabenzi</strain>
    </source>
</reference>
<dbReference type="GO" id="GO:0043531">
    <property type="term" value="F:ADP binding"/>
    <property type="evidence" value="ECO:0007669"/>
    <property type="project" value="InterPro"/>
</dbReference>
<feature type="compositionally biased region" description="Polar residues" evidence="3">
    <location>
        <begin position="20"/>
        <end position="30"/>
    </location>
</feature>
<evidence type="ECO:0000259" key="4">
    <source>
        <dbReference type="Pfam" id="PF00931"/>
    </source>
</evidence>
<dbReference type="PANTHER" id="PTHR36766">
    <property type="entry name" value="PLANT BROAD-SPECTRUM MILDEW RESISTANCE PROTEIN RPW8"/>
    <property type="match status" value="1"/>
</dbReference>
<dbReference type="Gene3D" id="1.10.8.430">
    <property type="entry name" value="Helical domain of apoptotic protease-activating factors"/>
    <property type="match status" value="1"/>
</dbReference>
<dbReference type="SUPFAM" id="SSF52540">
    <property type="entry name" value="P-loop containing nucleoside triphosphate hydrolases"/>
    <property type="match status" value="1"/>
</dbReference>
<comment type="similarity">
    <text evidence="1">Belongs to the disease resistance NB-LRR family.</text>
</comment>
<dbReference type="Proteomes" id="UP000197138">
    <property type="component" value="Unassembled WGS sequence"/>
</dbReference>
<dbReference type="GO" id="GO:0006952">
    <property type="term" value="P:defense response"/>
    <property type="evidence" value="ECO:0007669"/>
    <property type="project" value="UniProtKB-KW"/>
</dbReference>
<dbReference type="EMBL" id="MTKT01005554">
    <property type="protein sequence ID" value="OWM66227.1"/>
    <property type="molecule type" value="Genomic_DNA"/>
</dbReference>
<dbReference type="InterPro" id="IPR002182">
    <property type="entry name" value="NB-ARC"/>
</dbReference>
<comment type="caution">
    <text evidence="6">The sequence shown here is derived from an EMBL/GenBank/DDBJ whole genome shotgun (WGS) entry which is preliminary data.</text>
</comment>
<name>A0A218W069_PUNGR</name>
<evidence type="ECO:0000256" key="3">
    <source>
        <dbReference type="SAM" id="MobiDB-lite"/>
    </source>
</evidence>
<evidence type="ECO:0000256" key="2">
    <source>
        <dbReference type="ARBA" id="ARBA00022821"/>
    </source>
</evidence>
<dbReference type="InterPro" id="IPR008808">
    <property type="entry name" value="Powdery_mildew-R_dom"/>
</dbReference>
<organism evidence="6 7">
    <name type="scientific">Punica granatum</name>
    <name type="common">Pomegranate</name>
    <dbReference type="NCBI Taxonomy" id="22663"/>
    <lineage>
        <taxon>Eukaryota</taxon>
        <taxon>Viridiplantae</taxon>
        <taxon>Streptophyta</taxon>
        <taxon>Embryophyta</taxon>
        <taxon>Tracheophyta</taxon>
        <taxon>Spermatophyta</taxon>
        <taxon>Magnoliopsida</taxon>
        <taxon>eudicotyledons</taxon>
        <taxon>Gunneridae</taxon>
        <taxon>Pentapetalae</taxon>
        <taxon>rosids</taxon>
        <taxon>malvids</taxon>
        <taxon>Myrtales</taxon>
        <taxon>Lythraceae</taxon>
        <taxon>Punica</taxon>
    </lineage>
</organism>
<accession>A0A218W069</accession>
<sequence>MFGDQPPEILEKEPSDQEVKQTGQDSSIMRNSKINKRHIGGFGSCWEAKAPEFVVGLDRELRQQLLNEGVSVTAVSAPEGFGKSTLLQNLSHHVEIQGHKVPAGAPIDVWVELYKLDGEMMHAIAIIRELSARNLVDLVITRQSNTLVTSDLSLLDAFHLLFAAVLEASKTDSICSIFRGLESTLRNLEPMVKDRGSLSLPKEKTRELVELMRKGEALVGKCLMRSHRICWNKHHYAKKLRKLEDDILRLVRVYVPLRICLDSKELLLEVKDLGLEVRKLNDFMEEEVRGNVKRSEGFESCEVPKEPNFMVGLDDSFRQLKGQLLKGGVSRLVLSAPKGFGKTTLVKKLGHDADIEGKFKNIFFINASKSPDFMVMVHKMIQSHHKGVEVPDIETEADAVYQLQLLLTQMGDGPVLLILDDVPSHSKSLLEKFVFNKLPDYKILVTSRFEFPSFGPAHQLSRLNHEDAQKLFLHSAVPQFGSPQAPNEDLTEKMVELCDGSPLALTEVGKSLCGKHPSTWRSVLLELSEDPSLMDSGSNILDHLGRSKLG</sequence>
<proteinExistence type="inferred from homology"/>
<feature type="domain" description="RPW8" evidence="5">
    <location>
        <begin position="157"/>
        <end position="276"/>
    </location>
</feature>
<dbReference type="Gene3D" id="3.40.50.300">
    <property type="entry name" value="P-loop containing nucleotide triphosphate hydrolases"/>
    <property type="match status" value="1"/>
</dbReference>
<dbReference type="InterPro" id="IPR027417">
    <property type="entry name" value="P-loop_NTPase"/>
</dbReference>
<evidence type="ECO:0000259" key="5">
    <source>
        <dbReference type="Pfam" id="PF05659"/>
    </source>
</evidence>
<feature type="domain" description="NB-ARC" evidence="4">
    <location>
        <begin position="315"/>
        <end position="472"/>
    </location>
</feature>
<dbReference type="AlphaFoldDB" id="A0A218W069"/>
<dbReference type="Pfam" id="PF00931">
    <property type="entry name" value="NB-ARC"/>
    <property type="match status" value="1"/>
</dbReference>
<gene>
    <name evidence="6" type="ORF">CDL15_Pgr013444</name>
</gene>
<dbReference type="Pfam" id="PF05659">
    <property type="entry name" value="RPW8"/>
    <property type="match status" value="1"/>
</dbReference>
<evidence type="ECO:0000313" key="7">
    <source>
        <dbReference type="Proteomes" id="UP000197138"/>
    </source>
</evidence>
<evidence type="ECO:0000256" key="1">
    <source>
        <dbReference type="ARBA" id="ARBA00008894"/>
    </source>
</evidence>
<feature type="region of interest" description="Disordered" evidence="3">
    <location>
        <begin position="1"/>
        <end position="30"/>
    </location>
</feature>
<protein>
    <submittedName>
        <fullName evidence="6">Uncharacterized protein</fullName>
    </submittedName>
</protein>
<dbReference type="PANTHER" id="PTHR36766:SF3">
    <property type="entry name" value="RPW8 DOMAIN-CONTAINING PROTEIN"/>
    <property type="match status" value="1"/>
</dbReference>
<evidence type="ECO:0000313" key="6">
    <source>
        <dbReference type="EMBL" id="OWM66227.1"/>
    </source>
</evidence>
<dbReference type="PRINTS" id="PR00364">
    <property type="entry name" value="DISEASERSIST"/>
</dbReference>
<dbReference type="InterPro" id="IPR042197">
    <property type="entry name" value="Apaf_helical"/>
</dbReference>
<keyword evidence="2" id="KW-0611">Plant defense</keyword>